<protein>
    <recommendedName>
        <fullName evidence="4">CxC1-like cysteine cluster associated with KDZ transposases domain-containing protein</fullName>
    </recommendedName>
</protein>
<dbReference type="InParanoid" id="F4S1K3"/>
<evidence type="ECO:0000256" key="1">
    <source>
        <dbReference type="SAM" id="MobiDB-lite"/>
    </source>
</evidence>
<dbReference type="RefSeq" id="XP_007415340.1">
    <property type="nucleotide sequence ID" value="XM_007415278.1"/>
</dbReference>
<dbReference type="AlphaFoldDB" id="F4S1K3"/>
<reference evidence="3" key="1">
    <citation type="journal article" date="2011" name="Proc. Natl. Acad. Sci. U.S.A.">
        <title>Obligate biotrophy features unraveled by the genomic analysis of rust fungi.</title>
        <authorList>
            <person name="Duplessis S."/>
            <person name="Cuomo C.A."/>
            <person name="Lin Y.-C."/>
            <person name="Aerts A."/>
            <person name="Tisserant E."/>
            <person name="Veneault-Fourrey C."/>
            <person name="Joly D.L."/>
            <person name="Hacquard S."/>
            <person name="Amselem J."/>
            <person name="Cantarel B.L."/>
            <person name="Chiu R."/>
            <person name="Coutinho P.M."/>
            <person name="Feau N."/>
            <person name="Field M."/>
            <person name="Frey P."/>
            <person name="Gelhaye E."/>
            <person name="Goldberg J."/>
            <person name="Grabherr M.G."/>
            <person name="Kodira C.D."/>
            <person name="Kohler A."/>
            <person name="Kuees U."/>
            <person name="Lindquist E.A."/>
            <person name="Lucas S.M."/>
            <person name="Mago R."/>
            <person name="Mauceli E."/>
            <person name="Morin E."/>
            <person name="Murat C."/>
            <person name="Pangilinan J.L."/>
            <person name="Park R."/>
            <person name="Pearson M."/>
            <person name="Quesneville H."/>
            <person name="Rouhier N."/>
            <person name="Sakthikumar S."/>
            <person name="Salamov A.A."/>
            <person name="Schmutz J."/>
            <person name="Selles B."/>
            <person name="Shapiro H."/>
            <person name="Tanguay P."/>
            <person name="Tuskan G.A."/>
            <person name="Henrissat B."/>
            <person name="Van de Peer Y."/>
            <person name="Rouze P."/>
            <person name="Ellis J.G."/>
            <person name="Dodds P.N."/>
            <person name="Schein J.E."/>
            <person name="Zhong S."/>
            <person name="Hamelin R.C."/>
            <person name="Grigoriev I.V."/>
            <person name="Szabo L.J."/>
            <person name="Martin F."/>
        </authorList>
    </citation>
    <scope>NUCLEOTIDE SEQUENCE [LARGE SCALE GENOMIC DNA]</scope>
    <source>
        <strain evidence="3">98AG31 / pathotype 3-4-7</strain>
    </source>
</reference>
<evidence type="ECO:0008006" key="4">
    <source>
        <dbReference type="Google" id="ProtNLM"/>
    </source>
</evidence>
<dbReference type="KEGG" id="mlr:MELLADRAFT_110958"/>
<accession>F4S1K3</accession>
<evidence type="ECO:0000313" key="3">
    <source>
        <dbReference type="Proteomes" id="UP000001072"/>
    </source>
</evidence>
<dbReference type="GeneID" id="18924242"/>
<organism evidence="3">
    <name type="scientific">Melampsora larici-populina (strain 98AG31 / pathotype 3-4-7)</name>
    <name type="common">Poplar leaf rust fungus</name>
    <dbReference type="NCBI Taxonomy" id="747676"/>
    <lineage>
        <taxon>Eukaryota</taxon>
        <taxon>Fungi</taxon>
        <taxon>Dikarya</taxon>
        <taxon>Basidiomycota</taxon>
        <taxon>Pucciniomycotina</taxon>
        <taxon>Pucciniomycetes</taxon>
        <taxon>Pucciniales</taxon>
        <taxon>Melampsoraceae</taxon>
        <taxon>Melampsora</taxon>
    </lineage>
</organism>
<evidence type="ECO:0000313" key="2">
    <source>
        <dbReference type="EMBL" id="EGG01490.1"/>
    </source>
</evidence>
<sequence length="483" mass="54934">MPQPKKQLCSNHFKDSDKPPQRRIKKHDAEAEQQFQNEVKQGAQFLNGILPKDQNERIPPPPPNPNNENNKPHDNLYDQYMPIIFPPIEEEQQEVNAPGMRKPEKNFGSTGKASKTNLPRLTFSVRPGLQTELSKPPTLRMSVMFVNVRRMYHFIWQTSVAVASSFFKGMMNFHDSRVRKPLNSQNQTPQVNLRDLTQPFSSATHLYSRILVLSKCILHHGLQLTHKDIWAAQCGQSKHDVNADPPWCGTNNDNNDDHSSSCYWMTFLICAWPSCTTLVASSTNTSPGDEDTLLELRVFDCLDRFQDLVTQIAEQRRKVGNVDIVNLPPAAVDSFLKVWFAKTKVCRRFLALRVEQWPLDPENKVGGSSRLGTHEKERIMGAIARRTRTMKKTLNNYKDLACAFAGQNPDQPASPEVEYVNPISMEPDDPFWSNGLFTHSTEPWAVDCGTQLGCRMIYRYPVLNCDPMSVCQVLVARSPSLQQ</sequence>
<name>F4S1K3_MELLP</name>
<keyword evidence="3" id="KW-1185">Reference proteome</keyword>
<dbReference type="PANTHER" id="PTHR33096">
    <property type="entry name" value="CXC2 DOMAIN-CONTAINING PROTEIN"/>
    <property type="match status" value="1"/>
</dbReference>
<dbReference type="VEuPathDB" id="FungiDB:MELLADRAFT_110958"/>
<dbReference type="EMBL" id="GL883138">
    <property type="protein sequence ID" value="EGG01490.1"/>
    <property type="molecule type" value="Genomic_DNA"/>
</dbReference>
<dbReference type="PANTHER" id="PTHR33096:SF1">
    <property type="entry name" value="CXC1-LIKE CYSTEINE CLUSTER ASSOCIATED WITH KDZ TRANSPOSASES DOMAIN-CONTAINING PROTEIN"/>
    <property type="match status" value="1"/>
</dbReference>
<dbReference type="Proteomes" id="UP000001072">
    <property type="component" value="Unassembled WGS sequence"/>
</dbReference>
<dbReference type="OrthoDB" id="3251205at2759"/>
<dbReference type="HOGENOM" id="CLU_565086_0_0_1"/>
<proteinExistence type="predicted"/>
<gene>
    <name evidence="2" type="ORF">MELLADRAFT_110958</name>
</gene>
<feature type="region of interest" description="Disordered" evidence="1">
    <location>
        <begin position="1"/>
        <end position="76"/>
    </location>
</feature>